<dbReference type="GO" id="GO:0003723">
    <property type="term" value="F:RNA binding"/>
    <property type="evidence" value="ECO:0007669"/>
    <property type="project" value="UniProtKB-KW"/>
</dbReference>
<feature type="compositionally biased region" description="Basic and acidic residues" evidence="2">
    <location>
        <begin position="151"/>
        <end position="180"/>
    </location>
</feature>
<dbReference type="GeneID" id="17272476"/>
<name>A0A0D3JTU6_EMIH1</name>
<accession>A0A0D3JTU6</accession>
<dbReference type="AlphaFoldDB" id="A0A0D3JTU6"/>
<evidence type="ECO:0000313" key="4">
    <source>
        <dbReference type="EnsemblProtists" id="EOD26931"/>
    </source>
</evidence>
<sequence length="370" mass="38412">MLIGLRFDATLPVRHRQQLAAVPPPLLNEQATCAELAAWIASVAGVGVGGLPVLSLGGLVAPPSLPAAPFLARADARDLLIDVHPPDDNLSLPAAAAASAAAVAAVATAATAAGAGAEASPQVSATAAASSKRARRSSADAADAGGASKAAAKEERRRARRREKEEKEAREAREAREEARGPPQGRRRVARSLAAAAAPPPPPPPPPPTPLEAPPPLERPSFAVTANLGEARRTRLEDWRREDESEAAAAAAAAAAGEDEQFGSLPHLSPSEVFVTVTPLHCCSAVFFSAVSTRCFRAGCQTAVRQLEYYFSPANFGSLPLSAPATGQHSGFNRMRRLEMPISEVATAVVSLSSALEVDEARERVRAAAR</sequence>
<proteinExistence type="predicted"/>
<dbReference type="RefSeq" id="XP_005779360.1">
    <property type="nucleotide sequence ID" value="XM_005779303.1"/>
</dbReference>
<dbReference type="EnsemblProtists" id="EOD26931">
    <property type="protein sequence ID" value="EOD26931"/>
    <property type="gene ID" value="EMIHUDRAFT_114828"/>
</dbReference>
<dbReference type="Proteomes" id="UP000013827">
    <property type="component" value="Unassembled WGS sequence"/>
</dbReference>
<reference evidence="5" key="1">
    <citation type="journal article" date="2013" name="Nature">
        <title>Pan genome of the phytoplankton Emiliania underpins its global distribution.</title>
        <authorList>
            <person name="Read B.A."/>
            <person name="Kegel J."/>
            <person name="Klute M.J."/>
            <person name="Kuo A."/>
            <person name="Lefebvre S.C."/>
            <person name="Maumus F."/>
            <person name="Mayer C."/>
            <person name="Miller J."/>
            <person name="Monier A."/>
            <person name="Salamov A."/>
            <person name="Young J."/>
            <person name="Aguilar M."/>
            <person name="Claverie J.M."/>
            <person name="Frickenhaus S."/>
            <person name="Gonzalez K."/>
            <person name="Herman E.K."/>
            <person name="Lin Y.C."/>
            <person name="Napier J."/>
            <person name="Ogata H."/>
            <person name="Sarno A.F."/>
            <person name="Shmutz J."/>
            <person name="Schroeder D."/>
            <person name="de Vargas C."/>
            <person name="Verret F."/>
            <person name="von Dassow P."/>
            <person name="Valentin K."/>
            <person name="Van de Peer Y."/>
            <person name="Wheeler G."/>
            <person name="Dacks J.B."/>
            <person name="Delwiche C.F."/>
            <person name="Dyhrman S.T."/>
            <person name="Glockner G."/>
            <person name="John U."/>
            <person name="Richards T."/>
            <person name="Worden A.Z."/>
            <person name="Zhang X."/>
            <person name="Grigoriev I.V."/>
            <person name="Allen A.E."/>
            <person name="Bidle K."/>
            <person name="Borodovsky M."/>
            <person name="Bowler C."/>
            <person name="Brownlee C."/>
            <person name="Cock J.M."/>
            <person name="Elias M."/>
            <person name="Gladyshev V.N."/>
            <person name="Groth M."/>
            <person name="Guda C."/>
            <person name="Hadaegh A."/>
            <person name="Iglesias-Rodriguez M.D."/>
            <person name="Jenkins J."/>
            <person name="Jones B.M."/>
            <person name="Lawson T."/>
            <person name="Leese F."/>
            <person name="Lindquist E."/>
            <person name="Lobanov A."/>
            <person name="Lomsadze A."/>
            <person name="Malik S.B."/>
            <person name="Marsh M.E."/>
            <person name="Mackinder L."/>
            <person name="Mock T."/>
            <person name="Mueller-Roeber B."/>
            <person name="Pagarete A."/>
            <person name="Parker M."/>
            <person name="Probert I."/>
            <person name="Quesneville H."/>
            <person name="Raines C."/>
            <person name="Rensing S.A."/>
            <person name="Riano-Pachon D.M."/>
            <person name="Richier S."/>
            <person name="Rokitta S."/>
            <person name="Shiraiwa Y."/>
            <person name="Soanes D.M."/>
            <person name="van der Giezen M."/>
            <person name="Wahlund T.M."/>
            <person name="Williams B."/>
            <person name="Wilson W."/>
            <person name="Wolfe G."/>
            <person name="Wurch L.L."/>
        </authorList>
    </citation>
    <scope>NUCLEOTIDE SEQUENCE</scope>
</reference>
<evidence type="ECO:0000259" key="3">
    <source>
        <dbReference type="SMART" id="SM00715"/>
    </source>
</evidence>
<feature type="compositionally biased region" description="Pro residues" evidence="2">
    <location>
        <begin position="198"/>
        <end position="218"/>
    </location>
</feature>
<dbReference type="KEGG" id="ehx:EMIHUDRAFT_114828"/>
<keyword evidence="1" id="KW-0694">RNA-binding</keyword>
<evidence type="ECO:0000256" key="1">
    <source>
        <dbReference type="ARBA" id="ARBA00022884"/>
    </source>
</evidence>
<dbReference type="InterPro" id="IPR006630">
    <property type="entry name" value="La_HTH"/>
</dbReference>
<feature type="domain" description="HTH La-type RNA-binding" evidence="3">
    <location>
        <begin position="297"/>
        <end position="368"/>
    </location>
</feature>
<reference evidence="4" key="2">
    <citation type="submission" date="2024-10" db="UniProtKB">
        <authorList>
            <consortium name="EnsemblProtists"/>
        </authorList>
    </citation>
    <scope>IDENTIFICATION</scope>
</reference>
<feature type="region of interest" description="Disordered" evidence="2">
    <location>
        <begin position="128"/>
        <end position="229"/>
    </location>
</feature>
<keyword evidence="5" id="KW-1185">Reference proteome</keyword>
<evidence type="ECO:0000313" key="5">
    <source>
        <dbReference type="Proteomes" id="UP000013827"/>
    </source>
</evidence>
<dbReference type="SMART" id="SM00715">
    <property type="entry name" value="LA"/>
    <property type="match status" value="1"/>
</dbReference>
<dbReference type="PaxDb" id="2903-EOD26931"/>
<protein>
    <recommendedName>
        <fullName evidence="3">HTH La-type RNA-binding domain-containing protein</fullName>
    </recommendedName>
</protein>
<dbReference type="HOGENOM" id="CLU_748926_0_0_1"/>
<evidence type="ECO:0000256" key="2">
    <source>
        <dbReference type="SAM" id="MobiDB-lite"/>
    </source>
</evidence>
<organism evidence="4 5">
    <name type="scientific">Emiliania huxleyi (strain CCMP1516)</name>
    <dbReference type="NCBI Taxonomy" id="280463"/>
    <lineage>
        <taxon>Eukaryota</taxon>
        <taxon>Haptista</taxon>
        <taxon>Haptophyta</taxon>
        <taxon>Prymnesiophyceae</taxon>
        <taxon>Isochrysidales</taxon>
        <taxon>Noelaerhabdaceae</taxon>
        <taxon>Emiliania</taxon>
    </lineage>
</organism>
<feature type="compositionally biased region" description="Low complexity" evidence="2">
    <location>
        <begin position="139"/>
        <end position="150"/>
    </location>
</feature>